<protein>
    <submittedName>
        <fullName evidence="10">CUB-serine protease</fullName>
    </submittedName>
</protein>
<dbReference type="Gene3D" id="2.60.120.290">
    <property type="entry name" value="Spermadhesin, CUB domain"/>
    <property type="match status" value="1"/>
</dbReference>
<comment type="caution">
    <text evidence="5">Lacks conserved residue(s) required for the propagation of feature annotation.</text>
</comment>
<feature type="domain" description="CUB" evidence="8">
    <location>
        <begin position="144"/>
        <end position="262"/>
    </location>
</feature>
<dbReference type="FunFam" id="2.40.10.10:FF:000006">
    <property type="entry name" value="Serine proteinase stubble"/>
    <property type="match status" value="1"/>
</dbReference>
<evidence type="ECO:0000256" key="4">
    <source>
        <dbReference type="ARBA" id="ARBA00023157"/>
    </source>
</evidence>
<evidence type="ECO:0000256" key="3">
    <source>
        <dbReference type="ARBA" id="ARBA00022825"/>
    </source>
</evidence>
<keyword evidence="2 6" id="KW-0378">Hydrolase</keyword>
<dbReference type="SUPFAM" id="SSF49854">
    <property type="entry name" value="Spermadhesin, CUB domain"/>
    <property type="match status" value="1"/>
</dbReference>
<dbReference type="GO" id="GO:0004252">
    <property type="term" value="F:serine-type endopeptidase activity"/>
    <property type="evidence" value="ECO:0007669"/>
    <property type="project" value="InterPro"/>
</dbReference>
<evidence type="ECO:0000256" key="7">
    <source>
        <dbReference type="SAM" id="Phobius"/>
    </source>
</evidence>
<reference evidence="10 11" key="2">
    <citation type="submission" date="2019-01" db="EMBL/GenBank/DDBJ databases">
        <title>The decoding of complex shrimp genome reveals the adaptation for benthos swimmer, frequently molting mechanism and breeding impact on genome.</title>
        <authorList>
            <person name="Sun Y."/>
            <person name="Gao Y."/>
            <person name="Yu Y."/>
        </authorList>
    </citation>
    <scope>NUCLEOTIDE SEQUENCE [LARGE SCALE GENOMIC DNA]</scope>
    <source>
        <tissue evidence="10">Muscle</tissue>
    </source>
</reference>
<keyword evidence="7" id="KW-1133">Transmembrane helix</keyword>
<proteinExistence type="predicted"/>
<name>A0A423UA64_PENVA</name>
<evidence type="ECO:0000259" key="9">
    <source>
        <dbReference type="PROSITE" id="PS50240"/>
    </source>
</evidence>
<evidence type="ECO:0000313" key="10">
    <source>
        <dbReference type="EMBL" id="ROT85617.1"/>
    </source>
</evidence>
<feature type="transmembrane region" description="Helical" evidence="7">
    <location>
        <begin position="93"/>
        <end position="115"/>
    </location>
</feature>
<keyword evidence="7" id="KW-0472">Membrane</keyword>
<dbReference type="Proteomes" id="UP000283509">
    <property type="component" value="Unassembled WGS sequence"/>
</dbReference>
<evidence type="ECO:0000256" key="2">
    <source>
        <dbReference type="ARBA" id="ARBA00022801"/>
    </source>
</evidence>
<feature type="domain" description="Peptidase S1" evidence="9">
    <location>
        <begin position="296"/>
        <end position="532"/>
    </location>
</feature>
<gene>
    <name evidence="10" type="ORF">C7M84_010240</name>
</gene>
<keyword evidence="3 6" id="KW-0720">Serine protease</keyword>
<dbReference type="InterPro" id="IPR001314">
    <property type="entry name" value="Peptidase_S1A"/>
</dbReference>
<keyword evidence="7" id="KW-0812">Transmembrane</keyword>
<dbReference type="InterPro" id="IPR000859">
    <property type="entry name" value="CUB_dom"/>
</dbReference>
<dbReference type="InterPro" id="IPR043504">
    <property type="entry name" value="Peptidase_S1_PA_chymotrypsin"/>
</dbReference>
<dbReference type="PROSITE" id="PS01180">
    <property type="entry name" value="CUB"/>
    <property type="match status" value="1"/>
</dbReference>
<dbReference type="InterPro" id="IPR035914">
    <property type="entry name" value="Sperma_CUB_dom_sf"/>
</dbReference>
<dbReference type="SMART" id="SM00020">
    <property type="entry name" value="Tryp_SPc"/>
    <property type="match status" value="1"/>
</dbReference>
<dbReference type="InterPro" id="IPR033116">
    <property type="entry name" value="TRYPSIN_SER"/>
</dbReference>
<dbReference type="GO" id="GO:0006508">
    <property type="term" value="P:proteolysis"/>
    <property type="evidence" value="ECO:0007669"/>
    <property type="project" value="UniProtKB-KW"/>
</dbReference>
<comment type="caution">
    <text evidence="10">The sequence shown here is derived from an EMBL/GenBank/DDBJ whole genome shotgun (WGS) entry which is preliminary data.</text>
</comment>
<dbReference type="SUPFAM" id="SSF50494">
    <property type="entry name" value="Trypsin-like serine proteases"/>
    <property type="match status" value="1"/>
</dbReference>
<keyword evidence="1 6" id="KW-0645">Protease</keyword>
<dbReference type="OrthoDB" id="6369709at2759"/>
<dbReference type="CDD" id="cd00190">
    <property type="entry name" value="Tryp_SPc"/>
    <property type="match status" value="1"/>
</dbReference>
<dbReference type="PROSITE" id="PS50240">
    <property type="entry name" value="TRYPSIN_DOM"/>
    <property type="match status" value="1"/>
</dbReference>
<evidence type="ECO:0000256" key="1">
    <source>
        <dbReference type="ARBA" id="ARBA00022670"/>
    </source>
</evidence>
<dbReference type="PROSITE" id="PS00135">
    <property type="entry name" value="TRYPSIN_SER"/>
    <property type="match status" value="1"/>
</dbReference>
<dbReference type="InterPro" id="IPR009003">
    <property type="entry name" value="Peptidase_S1_PA"/>
</dbReference>
<dbReference type="CDD" id="cd00041">
    <property type="entry name" value="CUB"/>
    <property type="match status" value="1"/>
</dbReference>
<sequence>MYVIKVISHAPDEASTLELIYEAPTHLWRSDWRGRRALKWPALDPGFTPQLSLPRGAHTRLLGLPTERQSLPRTSFWAQILSGTSSSFSEMKALVLGLLVAVGAVLVSAAGPSGIAGHHDFQLRTNSSYKQPRQIYKVPKVLDCASNPTATGDITLQPGESINVASPNFPSLYSSYLNMIWKITAPDATSLNIECDIQGIKGKRRCRKGDKLVLKDGCTRTRVCSSTPDTYSTYSCDNFVTMIFRTNSAGELNGFCCTVTALGANTEDPATTTEGSNQTNPPDTCPCGVPNRSTRIVGGVVTEMNEYPWLVALSTANDGQNHPFCGGSVYNDLWVITAAHCTHGSSPSEIEVLYNMWDWKSSSATQIIQKSVVQIIEHPQYNTATLDNDIALIRVSSPVDLSLPGIMPVCLPSSTDSFTNQNAIVTGWGTLSSGGDQPNKNHEVTVPIRTQSECIDSYGSEFTTSTMICAGFPTGGSDSCQGDSGGPLTVDVGGQHHLAGVVSWGYGCADAGYYGVYTNVPNYITFIKNNANSGNFC</sequence>
<evidence type="ECO:0000256" key="6">
    <source>
        <dbReference type="RuleBase" id="RU363034"/>
    </source>
</evidence>
<reference evidence="10 11" key="1">
    <citation type="submission" date="2018-04" db="EMBL/GenBank/DDBJ databases">
        <authorList>
            <person name="Zhang X."/>
            <person name="Yuan J."/>
            <person name="Li F."/>
            <person name="Xiang J."/>
        </authorList>
    </citation>
    <scope>NUCLEOTIDE SEQUENCE [LARGE SCALE GENOMIC DNA]</scope>
    <source>
        <tissue evidence="10">Muscle</tissue>
    </source>
</reference>
<organism evidence="10 11">
    <name type="scientific">Penaeus vannamei</name>
    <name type="common">Whiteleg shrimp</name>
    <name type="synonym">Litopenaeus vannamei</name>
    <dbReference type="NCBI Taxonomy" id="6689"/>
    <lineage>
        <taxon>Eukaryota</taxon>
        <taxon>Metazoa</taxon>
        <taxon>Ecdysozoa</taxon>
        <taxon>Arthropoda</taxon>
        <taxon>Crustacea</taxon>
        <taxon>Multicrustacea</taxon>
        <taxon>Malacostraca</taxon>
        <taxon>Eumalacostraca</taxon>
        <taxon>Eucarida</taxon>
        <taxon>Decapoda</taxon>
        <taxon>Dendrobranchiata</taxon>
        <taxon>Penaeoidea</taxon>
        <taxon>Penaeidae</taxon>
        <taxon>Penaeus</taxon>
    </lineage>
</organism>
<dbReference type="AlphaFoldDB" id="A0A423UA64"/>
<dbReference type="InterPro" id="IPR001254">
    <property type="entry name" value="Trypsin_dom"/>
</dbReference>
<evidence type="ECO:0000313" key="11">
    <source>
        <dbReference type="Proteomes" id="UP000283509"/>
    </source>
</evidence>
<dbReference type="PANTHER" id="PTHR24252">
    <property type="entry name" value="ACROSIN-RELATED"/>
    <property type="match status" value="1"/>
</dbReference>
<evidence type="ECO:0000259" key="8">
    <source>
        <dbReference type="PROSITE" id="PS01180"/>
    </source>
</evidence>
<accession>A0A423UA64</accession>
<keyword evidence="11" id="KW-1185">Reference proteome</keyword>
<keyword evidence="4" id="KW-1015">Disulfide bond</keyword>
<dbReference type="Pfam" id="PF00089">
    <property type="entry name" value="Trypsin"/>
    <property type="match status" value="1"/>
</dbReference>
<dbReference type="PROSITE" id="PS00134">
    <property type="entry name" value="TRYPSIN_HIS"/>
    <property type="match status" value="1"/>
</dbReference>
<dbReference type="InterPro" id="IPR018114">
    <property type="entry name" value="TRYPSIN_HIS"/>
</dbReference>
<evidence type="ECO:0000256" key="5">
    <source>
        <dbReference type="PROSITE-ProRule" id="PRU00059"/>
    </source>
</evidence>
<dbReference type="PANTHER" id="PTHR24252:SF7">
    <property type="entry name" value="HYALIN"/>
    <property type="match status" value="1"/>
</dbReference>
<dbReference type="Gene3D" id="2.40.10.10">
    <property type="entry name" value="Trypsin-like serine proteases"/>
    <property type="match status" value="1"/>
</dbReference>
<dbReference type="EMBL" id="QCYY01000230">
    <property type="protein sequence ID" value="ROT85617.1"/>
    <property type="molecule type" value="Genomic_DNA"/>
</dbReference>
<dbReference type="SMART" id="SM00042">
    <property type="entry name" value="CUB"/>
    <property type="match status" value="1"/>
</dbReference>
<dbReference type="PRINTS" id="PR00722">
    <property type="entry name" value="CHYMOTRYPSIN"/>
</dbReference>